<feature type="compositionally biased region" description="Basic and acidic residues" evidence="1">
    <location>
        <begin position="149"/>
        <end position="162"/>
    </location>
</feature>
<name>A0ABN9R1X6_9DINO</name>
<reference evidence="2" key="1">
    <citation type="submission" date="2023-10" db="EMBL/GenBank/DDBJ databases">
        <authorList>
            <person name="Chen Y."/>
            <person name="Shah S."/>
            <person name="Dougan E. K."/>
            <person name="Thang M."/>
            <person name="Chan C."/>
        </authorList>
    </citation>
    <scope>NUCLEOTIDE SEQUENCE [LARGE SCALE GENOMIC DNA]</scope>
</reference>
<dbReference type="EMBL" id="CAUYUJ010005217">
    <property type="protein sequence ID" value="CAK0812731.1"/>
    <property type="molecule type" value="Genomic_DNA"/>
</dbReference>
<comment type="caution">
    <text evidence="2">The sequence shown here is derived from an EMBL/GenBank/DDBJ whole genome shotgun (WGS) entry which is preliminary data.</text>
</comment>
<accession>A0ABN9R1X6</accession>
<keyword evidence="3" id="KW-1185">Reference proteome</keyword>
<feature type="compositionally biased region" description="Basic and acidic residues" evidence="1">
    <location>
        <begin position="173"/>
        <end position="196"/>
    </location>
</feature>
<proteinExistence type="predicted"/>
<gene>
    <name evidence="2" type="ORF">PCOR1329_LOCUS16930</name>
</gene>
<sequence>MTKMREAKKEGAPASWICKPCNAANSRIKRLCNTNEFIAEGIKKLSQDQRKSLIQKCHSLFDDALVKVVTEEAQQVPSQRCTSKSSMGGDMKLVRDVEKRLAAETDDEEKGALRMPPDKGVRHKCQYTGREWIWESSYAISKDQEEIQEQRQKRTIEQESKVKGKKLKRPAASKHEGDDDTEQTKPLRAAEKKKLEKPQTVFNEGMFELEKVISLGQNNSEVPEKVMIEANKVADDIRSERGRIEKALFDGMALPSIVKEILEGAEENKKQLSKKTSVLEAFVED</sequence>
<feature type="region of interest" description="Disordered" evidence="1">
    <location>
        <begin position="149"/>
        <end position="196"/>
    </location>
</feature>
<dbReference type="Proteomes" id="UP001189429">
    <property type="component" value="Unassembled WGS sequence"/>
</dbReference>
<protein>
    <submittedName>
        <fullName evidence="2">Uncharacterized protein</fullName>
    </submittedName>
</protein>
<feature type="compositionally biased region" description="Basic residues" evidence="1">
    <location>
        <begin position="163"/>
        <end position="172"/>
    </location>
</feature>
<organism evidence="2 3">
    <name type="scientific">Prorocentrum cordatum</name>
    <dbReference type="NCBI Taxonomy" id="2364126"/>
    <lineage>
        <taxon>Eukaryota</taxon>
        <taxon>Sar</taxon>
        <taxon>Alveolata</taxon>
        <taxon>Dinophyceae</taxon>
        <taxon>Prorocentrales</taxon>
        <taxon>Prorocentraceae</taxon>
        <taxon>Prorocentrum</taxon>
    </lineage>
</organism>
<evidence type="ECO:0000313" key="2">
    <source>
        <dbReference type="EMBL" id="CAK0812731.1"/>
    </source>
</evidence>
<evidence type="ECO:0000256" key="1">
    <source>
        <dbReference type="SAM" id="MobiDB-lite"/>
    </source>
</evidence>
<evidence type="ECO:0000313" key="3">
    <source>
        <dbReference type="Proteomes" id="UP001189429"/>
    </source>
</evidence>